<proteinExistence type="predicted"/>
<protein>
    <recommendedName>
        <fullName evidence="3">EF-hand domain-containing protein</fullName>
    </recommendedName>
</protein>
<feature type="domain" description="EF-hand" evidence="3">
    <location>
        <begin position="113"/>
        <end position="148"/>
    </location>
</feature>
<reference evidence="8 9" key="2">
    <citation type="submission" date="2018-07" db="EMBL/GenBank/DDBJ databases">
        <title>Genome sequencing of oomycete isolates from Chile give support for New Zealand origin for Phytophthora kernoviae and make available the first Nothophytophthora sp. genome.</title>
        <authorList>
            <person name="Studholme D.J."/>
            <person name="Sanfuentes E."/>
            <person name="Panda P."/>
            <person name="Hill R."/>
            <person name="Sambles C."/>
            <person name="Grant M."/>
            <person name="Williams N.M."/>
            <person name="Mcdougal R.L."/>
        </authorList>
    </citation>
    <scope>NUCLEOTIDE SEQUENCE [LARGE SCALE GENOMIC DNA]</scope>
    <source>
        <strain evidence="6">Chile2</strain>
        <strain evidence="7">Chile4</strain>
    </source>
</reference>
<dbReference type="SUPFAM" id="SSF47473">
    <property type="entry name" value="EF-hand"/>
    <property type="match status" value="1"/>
</dbReference>
<dbReference type="EMBL" id="JPWV03000203">
    <property type="protein sequence ID" value="KAG2521335.1"/>
    <property type="molecule type" value="Genomic_DNA"/>
</dbReference>
<dbReference type="AlphaFoldDB" id="A0A421GQD1"/>
<feature type="domain" description="EF-hand" evidence="3">
    <location>
        <begin position="159"/>
        <end position="192"/>
    </location>
</feature>
<sequence length="192" mass="21721">MRQERFGPYARDDVVNIFRTFRKLDQDGSGSIALAELIGGTGLFSGTHMQDNVSSIFSSIDKDQSGLIDLDELCTVIFGDAPPEVLEEIKRLCRLLEAVEKTRSVQKKPLSGEQVKELQALFKLYDKDDNGDIDASELFEALRYNDRFYDSDRRGSSQLSMADVMRIISAFDVDANATLNMDEFIELFREEV</sequence>
<dbReference type="Proteomes" id="UP000785171">
    <property type="component" value="Unassembled WGS sequence"/>
</dbReference>
<keyword evidence="2" id="KW-0106">Calcium</keyword>
<dbReference type="Proteomes" id="UP000285624">
    <property type="component" value="Unassembled WGS sequence"/>
</dbReference>
<dbReference type="SMART" id="SM00054">
    <property type="entry name" value="EFh"/>
    <property type="match status" value="4"/>
</dbReference>
<dbReference type="Gene3D" id="1.10.238.10">
    <property type="entry name" value="EF-hand"/>
    <property type="match status" value="2"/>
</dbReference>
<comment type="caution">
    <text evidence="7">The sequence shown here is derived from an EMBL/GenBank/DDBJ whole genome shotgun (WGS) entry which is preliminary data.</text>
</comment>
<dbReference type="InterPro" id="IPR018247">
    <property type="entry name" value="EF_Hand_1_Ca_BS"/>
</dbReference>
<organism evidence="7 8">
    <name type="scientific">Phytophthora kernoviae</name>
    <dbReference type="NCBI Taxonomy" id="325452"/>
    <lineage>
        <taxon>Eukaryota</taxon>
        <taxon>Sar</taxon>
        <taxon>Stramenopiles</taxon>
        <taxon>Oomycota</taxon>
        <taxon>Peronosporomycetes</taxon>
        <taxon>Peronosporales</taxon>
        <taxon>Peronosporaceae</taxon>
        <taxon>Phytophthora</taxon>
    </lineage>
</organism>
<dbReference type="EMBL" id="JPWU03000203">
    <property type="protein sequence ID" value="KAG2522703.1"/>
    <property type="molecule type" value="Genomic_DNA"/>
</dbReference>
<dbReference type="InterPro" id="IPR050145">
    <property type="entry name" value="Centrin_CML-like"/>
</dbReference>
<dbReference type="EMBL" id="MBDN02000125">
    <property type="protein sequence ID" value="RLN79977.1"/>
    <property type="molecule type" value="Genomic_DNA"/>
</dbReference>
<dbReference type="GO" id="GO:0005509">
    <property type="term" value="F:calcium ion binding"/>
    <property type="evidence" value="ECO:0007669"/>
    <property type="project" value="InterPro"/>
</dbReference>
<dbReference type="PROSITE" id="PS00018">
    <property type="entry name" value="EF_HAND_1"/>
    <property type="match status" value="3"/>
</dbReference>
<dbReference type="CDD" id="cd00051">
    <property type="entry name" value="EFh"/>
    <property type="match status" value="1"/>
</dbReference>
<feature type="domain" description="EF-hand" evidence="3">
    <location>
        <begin position="48"/>
        <end position="83"/>
    </location>
</feature>
<reference evidence="4" key="1">
    <citation type="journal article" date="2015" name="Genom Data">
        <title>Genome sequences of six Phytophthora species associated with forests in New Zealand.</title>
        <authorList>
            <person name="Studholme D.J."/>
            <person name="McDougal R.L."/>
            <person name="Sambles C."/>
            <person name="Hansen E."/>
            <person name="Hardy G."/>
            <person name="Grant M."/>
            <person name="Ganley R.J."/>
            <person name="Williams N.M."/>
        </authorList>
    </citation>
    <scope>NUCLEOTIDE SEQUENCE</scope>
    <source>
        <strain evidence="4">NZFS 2646</strain>
        <strain evidence="5">NZFS 3630</strain>
    </source>
</reference>
<accession>A0A421GQD1</accession>
<evidence type="ECO:0000313" key="8">
    <source>
        <dbReference type="Proteomes" id="UP000285624"/>
    </source>
</evidence>
<gene>
    <name evidence="6" type="ORF">BBI17_004729</name>
    <name evidence="7" type="ORF">BBO99_00004858</name>
    <name evidence="4" type="ORF">JM16_006297</name>
    <name evidence="5" type="ORF">JM18_006034</name>
</gene>
<keyword evidence="8" id="KW-1185">Reference proteome</keyword>
<dbReference type="STRING" id="325452.A0A421GQD1"/>
<evidence type="ECO:0000313" key="5">
    <source>
        <dbReference type="EMBL" id="KAG2522703.1"/>
    </source>
</evidence>
<evidence type="ECO:0000256" key="1">
    <source>
        <dbReference type="ARBA" id="ARBA00022737"/>
    </source>
</evidence>
<evidence type="ECO:0000313" key="6">
    <source>
        <dbReference type="EMBL" id="RLN14253.1"/>
    </source>
</evidence>
<dbReference type="InterPro" id="IPR002048">
    <property type="entry name" value="EF_hand_dom"/>
</dbReference>
<name>A0A421GQD1_9STRA</name>
<dbReference type="Proteomes" id="UP000792063">
    <property type="component" value="Unassembled WGS sequence"/>
</dbReference>
<evidence type="ECO:0000313" key="7">
    <source>
        <dbReference type="EMBL" id="RLN79977.1"/>
    </source>
</evidence>
<dbReference type="PROSITE" id="PS50222">
    <property type="entry name" value="EF_HAND_2"/>
    <property type="match status" value="3"/>
</dbReference>
<dbReference type="InterPro" id="IPR011992">
    <property type="entry name" value="EF-hand-dom_pair"/>
</dbReference>
<evidence type="ECO:0000313" key="4">
    <source>
        <dbReference type="EMBL" id="KAG2521335.1"/>
    </source>
</evidence>
<reference evidence="4" key="3">
    <citation type="submission" date="2020-06" db="EMBL/GenBank/DDBJ databases">
        <authorList>
            <person name="Studholme D.J."/>
        </authorList>
    </citation>
    <scope>NUCLEOTIDE SEQUENCE</scope>
    <source>
        <strain evidence="4">NZFS 2646</strain>
        <strain evidence="5">NZFS 3630</strain>
    </source>
</reference>
<evidence type="ECO:0000256" key="2">
    <source>
        <dbReference type="ARBA" id="ARBA00022837"/>
    </source>
</evidence>
<keyword evidence="1" id="KW-0677">Repeat</keyword>
<dbReference type="Proteomes" id="UP000285883">
    <property type="component" value="Unassembled WGS sequence"/>
</dbReference>
<evidence type="ECO:0000259" key="3">
    <source>
        <dbReference type="PROSITE" id="PS50222"/>
    </source>
</evidence>
<dbReference type="EMBL" id="MAYM02001629">
    <property type="protein sequence ID" value="RLN14253.1"/>
    <property type="molecule type" value="Genomic_DNA"/>
</dbReference>
<evidence type="ECO:0000313" key="9">
    <source>
        <dbReference type="Proteomes" id="UP000285883"/>
    </source>
</evidence>
<dbReference type="PANTHER" id="PTHR23050">
    <property type="entry name" value="CALCIUM BINDING PROTEIN"/>
    <property type="match status" value="1"/>
</dbReference>
<dbReference type="Pfam" id="PF13499">
    <property type="entry name" value="EF-hand_7"/>
    <property type="match status" value="2"/>
</dbReference>